<keyword evidence="2" id="KW-1185">Reference proteome</keyword>
<accession>A0A6G1L8I0</accession>
<dbReference type="OrthoDB" id="5405126at2759"/>
<dbReference type="AlphaFoldDB" id="A0A6G1L8I0"/>
<proteinExistence type="predicted"/>
<name>A0A6G1L8I0_9PEZI</name>
<organism evidence="1 2">
    <name type="scientific">Teratosphaeria nubilosa</name>
    <dbReference type="NCBI Taxonomy" id="161662"/>
    <lineage>
        <taxon>Eukaryota</taxon>
        <taxon>Fungi</taxon>
        <taxon>Dikarya</taxon>
        <taxon>Ascomycota</taxon>
        <taxon>Pezizomycotina</taxon>
        <taxon>Dothideomycetes</taxon>
        <taxon>Dothideomycetidae</taxon>
        <taxon>Mycosphaerellales</taxon>
        <taxon>Teratosphaeriaceae</taxon>
        <taxon>Teratosphaeria</taxon>
    </lineage>
</organism>
<gene>
    <name evidence="1" type="ORF">EJ03DRAFT_363650</name>
</gene>
<evidence type="ECO:0000313" key="2">
    <source>
        <dbReference type="Proteomes" id="UP000799436"/>
    </source>
</evidence>
<dbReference type="EMBL" id="ML995841">
    <property type="protein sequence ID" value="KAF2768728.1"/>
    <property type="molecule type" value="Genomic_DNA"/>
</dbReference>
<sequence>MSTICTRCALRLQRAAQNDVLLRAAQNNVPLHAAKRTFSQATARRKQHGVPKFTETSSAELNDVLLSMREKHFIPAYLNNHERHLIFGTKHKQFVEDNPPVITIADEDIELKWIDRRTEIPNRTKLFHEALDLIYESDDPKAWAQLLKILIGMKRAKALSKLETRAFGKIVRKAAEAGRLRIVIQCFLQSELTGMTLRNSELLDQLVWGLHDIAQRSGWEKEAVQKALKDANVVARMLETEEHGGGKYVERDDPRRRPEIIGVFLELAAVNAYKHWNGEDRDGTVRVYADRLLSCLDANLDAVSIPQEPVPKGPQYAILHAVPTWHGLHLADKILKDDMPQRQRAQDVAKQYEQGISGLISTIERQNPSEGSYGDQALRAWRDCIRD</sequence>
<reference evidence="1" key="1">
    <citation type="journal article" date="2020" name="Stud. Mycol.">
        <title>101 Dothideomycetes genomes: a test case for predicting lifestyles and emergence of pathogens.</title>
        <authorList>
            <person name="Haridas S."/>
            <person name="Albert R."/>
            <person name="Binder M."/>
            <person name="Bloem J."/>
            <person name="Labutti K."/>
            <person name="Salamov A."/>
            <person name="Andreopoulos B."/>
            <person name="Baker S."/>
            <person name="Barry K."/>
            <person name="Bills G."/>
            <person name="Bluhm B."/>
            <person name="Cannon C."/>
            <person name="Castanera R."/>
            <person name="Culley D."/>
            <person name="Daum C."/>
            <person name="Ezra D."/>
            <person name="Gonzalez J."/>
            <person name="Henrissat B."/>
            <person name="Kuo A."/>
            <person name="Liang C."/>
            <person name="Lipzen A."/>
            <person name="Lutzoni F."/>
            <person name="Magnuson J."/>
            <person name="Mondo S."/>
            <person name="Nolan M."/>
            <person name="Ohm R."/>
            <person name="Pangilinan J."/>
            <person name="Park H.-J."/>
            <person name="Ramirez L."/>
            <person name="Alfaro M."/>
            <person name="Sun H."/>
            <person name="Tritt A."/>
            <person name="Yoshinaga Y."/>
            <person name="Zwiers L.-H."/>
            <person name="Turgeon B."/>
            <person name="Goodwin S."/>
            <person name="Spatafora J."/>
            <person name="Crous P."/>
            <person name="Grigoriev I."/>
        </authorList>
    </citation>
    <scope>NUCLEOTIDE SEQUENCE</scope>
    <source>
        <strain evidence="1">CBS 116005</strain>
    </source>
</reference>
<dbReference type="Proteomes" id="UP000799436">
    <property type="component" value="Unassembled WGS sequence"/>
</dbReference>
<protein>
    <submittedName>
        <fullName evidence="1">Uncharacterized protein</fullName>
    </submittedName>
</protein>
<evidence type="ECO:0000313" key="1">
    <source>
        <dbReference type="EMBL" id="KAF2768728.1"/>
    </source>
</evidence>